<dbReference type="InterPro" id="IPR017438">
    <property type="entry name" value="ATP-NAD_kinase_N"/>
</dbReference>
<dbReference type="RefSeq" id="WP_382366364.1">
    <property type="nucleotide sequence ID" value="NZ_JBHLWV010000054.1"/>
</dbReference>
<evidence type="ECO:0000256" key="3">
    <source>
        <dbReference type="ARBA" id="ARBA00022857"/>
    </source>
</evidence>
<dbReference type="InterPro" id="IPR016064">
    <property type="entry name" value="NAD/diacylglycerol_kinase_sf"/>
</dbReference>
<feature type="binding site" evidence="6">
    <location>
        <position position="215"/>
    </location>
    <ligand>
        <name>NAD(+)</name>
        <dbReference type="ChEBI" id="CHEBI:57540"/>
    </ligand>
</feature>
<evidence type="ECO:0000313" key="8">
    <source>
        <dbReference type="Proteomes" id="UP001589783"/>
    </source>
</evidence>
<comment type="cofactor">
    <cofactor evidence="6">
        <name>a divalent metal cation</name>
        <dbReference type="ChEBI" id="CHEBI:60240"/>
    </cofactor>
</comment>
<sequence>MTHARDFEEVAVSAQESSAVADRTFLVVAHTGRDVVTGTLETVSRRCGEAGITMRVLHHDTRQPAVSQDASWHPLDPSELRASGARVELVHAGPEAAVGCELVLVLGGDGTFLRAAELAYPAQVPLLGVNLGHIGFLAEAEAHGIDEVLDRVVSGDYCVEERMVLDVTVLDNQGGAVLGRTWALNEVAVQNRSHNGVLELVTEVDGRPVSAFGADGLLIATPTGSTAYAFSAGGPVMWPDLEAILVVPSNAHALFARPMVTSPRSRIAVEVDAHGRPAVALCDGRRILEVPAGGRVEAVRAQTSLRWVRIGSEPFTDRLVTKFSLPVTGWRGRS</sequence>
<dbReference type="EMBL" id="JBHLWV010000054">
    <property type="protein sequence ID" value="MFC0316568.1"/>
    <property type="molecule type" value="Genomic_DNA"/>
</dbReference>
<feature type="binding site" evidence="6">
    <location>
        <begin position="226"/>
        <end position="231"/>
    </location>
    <ligand>
        <name>NAD(+)</name>
        <dbReference type="ChEBI" id="CHEBI:57540"/>
    </ligand>
</feature>
<feature type="binding site" evidence="6">
    <location>
        <position position="114"/>
    </location>
    <ligand>
        <name>NAD(+)</name>
        <dbReference type="ChEBI" id="CHEBI:57540"/>
    </ligand>
</feature>
<evidence type="ECO:0000313" key="7">
    <source>
        <dbReference type="EMBL" id="MFC0316568.1"/>
    </source>
</evidence>
<dbReference type="HAMAP" id="MF_00361">
    <property type="entry name" value="NAD_kinase"/>
    <property type="match status" value="1"/>
</dbReference>
<keyword evidence="3 6" id="KW-0521">NADP</keyword>
<dbReference type="InterPro" id="IPR002504">
    <property type="entry name" value="NADK"/>
</dbReference>
<proteinExistence type="inferred from homology"/>
<keyword evidence="6" id="KW-0963">Cytoplasm</keyword>
<dbReference type="Pfam" id="PF01513">
    <property type="entry name" value="NAD_kinase"/>
    <property type="match status" value="1"/>
</dbReference>
<evidence type="ECO:0000256" key="2">
    <source>
        <dbReference type="ARBA" id="ARBA00022777"/>
    </source>
</evidence>
<comment type="caution">
    <text evidence="7">The sequence shown here is derived from an EMBL/GenBank/DDBJ whole genome shotgun (WGS) entry which is preliminary data.</text>
</comment>
<dbReference type="SUPFAM" id="SSF111331">
    <property type="entry name" value="NAD kinase/diacylglycerol kinase-like"/>
    <property type="match status" value="1"/>
</dbReference>
<dbReference type="InterPro" id="IPR017437">
    <property type="entry name" value="ATP-NAD_kinase_PpnK-typ_C"/>
</dbReference>
<dbReference type="NCBIfam" id="NF002892">
    <property type="entry name" value="PRK03372.1"/>
    <property type="match status" value="1"/>
</dbReference>
<feature type="active site" description="Proton acceptor" evidence="6">
    <location>
        <position position="109"/>
    </location>
</feature>
<keyword evidence="4 6" id="KW-0520">NAD</keyword>
<feature type="binding site" evidence="6">
    <location>
        <begin position="109"/>
        <end position="110"/>
    </location>
    <ligand>
        <name>NAD(+)</name>
        <dbReference type="ChEBI" id="CHEBI:57540"/>
    </ligand>
</feature>
<dbReference type="PANTHER" id="PTHR20275">
    <property type="entry name" value="NAD KINASE"/>
    <property type="match status" value="1"/>
</dbReference>
<evidence type="ECO:0000256" key="4">
    <source>
        <dbReference type="ARBA" id="ARBA00023027"/>
    </source>
</evidence>
<dbReference type="Gene3D" id="3.40.50.10330">
    <property type="entry name" value="Probable inorganic polyphosphate/atp-NAD kinase, domain 1"/>
    <property type="match status" value="1"/>
</dbReference>
<dbReference type="PANTHER" id="PTHR20275:SF0">
    <property type="entry name" value="NAD KINASE"/>
    <property type="match status" value="1"/>
</dbReference>
<keyword evidence="1 6" id="KW-0808">Transferase</keyword>
<keyword evidence="6" id="KW-0547">Nucleotide-binding</keyword>
<evidence type="ECO:0000256" key="6">
    <source>
        <dbReference type="HAMAP-Rule" id="MF_00361"/>
    </source>
</evidence>
<dbReference type="Gene3D" id="2.60.200.30">
    <property type="entry name" value="Probable inorganic polyphosphate/atp-NAD kinase, domain 2"/>
    <property type="match status" value="1"/>
</dbReference>
<dbReference type="Pfam" id="PF20143">
    <property type="entry name" value="NAD_kinase_C"/>
    <property type="match status" value="1"/>
</dbReference>
<gene>
    <name evidence="6" type="primary">nadK</name>
    <name evidence="7" type="ORF">ACFFJD_17130</name>
</gene>
<keyword evidence="2 6" id="KW-0418">Kinase</keyword>
<name>A0ABV6HCE5_9ACTN</name>
<comment type="caution">
    <text evidence="6">Lacks conserved residue(s) required for the propagation of feature annotation.</text>
</comment>
<comment type="subcellular location">
    <subcellularLocation>
        <location evidence="6">Cytoplasm</location>
    </subcellularLocation>
</comment>
<comment type="function">
    <text evidence="6">Involved in the regulation of the intracellular balance of NAD and NADP, and is a key enzyme in the biosynthesis of NADP. Catalyzes specifically the phosphorylation on 2'-hydroxyl of the adenosine moiety of NAD to yield NADP.</text>
</comment>
<evidence type="ECO:0000256" key="5">
    <source>
        <dbReference type="ARBA" id="ARBA00047925"/>
    </source>
</evidence>
<accession>A0ABV6HCE5</accession>
<feature type="binding site" evidence="6">
    <location>
        <begin position="185"/>
        <end position="186"/>
    </location>
    <ligand>
        <name>NAD(+)</name>
        <dbReference type="ChEBI" id="CHEBI:57540"/>
    </ligand>
</feature>
<dbReference type="GO" id="GO:0003951">
    <property type="term" value="F:NAD+ kinase activity"/>
    <property type="evidence" value="ECO:0007669"/>
    <property type="project" value="UniProtKB-EC"/>
</dbReference>
<dbReference type="Proteomes" id="UP001589783">
    <property type="component" value="Unassembled WGS sequence"/>
</dbReference>
<comment type="similarity">
    <text evidence="6">Belongs to the NAD kinase family.</text>
</comment>
<organism evidence="7 8">
    <name type="scientific">Gordonia phosphorivorans</name>
    <dbReference type="NCBI Taxonomy" id="1056982"/>
    <lineage>
        <taxon>Bacteria</taxon>
        <taxon>Bacillati</taxon>
        <taxon>Actinomycetota</taxon>
        <taxon>Actinomycetes</taxon>
        <taxon>Mycobacteriales</taxon>
        <taxon>Gordoniaceae</taxon>
        <taxon>Gordonia</taxon>
    </lineage>
</organism>
<keyword evidence="8" id="KW-1185">Reference proteome</keyword>
<comment type="catalytic activity">
    <reaction evidence="5 6">
        <text>NAD(+) + ATP = ADP + NADP(+) + H(+)</text>
        <dbReference type="Rhea" id="RHEA:18629"/>
        <dbReference type="ChEBI" id="CHEBI:15378"/>
        <dbReference type="ChEBI" id="CHEBI:30616"/>
        <dbReference type="ChEBI" id="CHEBI:57540"/>
        <dbReference type="ChEBI" id="CHEBI:58349"/>
        <dbReference type="ChEBI" id="CHEBI:456216"/>
        <dbReference type="EC" id="2.7.1.23"/>
    </reaction>
</comment>
<protein>
    <recommendedName>
        <fullName evidence="6">NAD kinase</fullName>
        <ecNumber evidence="6">2.7.1.23</ecNumber>
    </recommendedName>
    <alternativeName>
        <fullName evidence="6">ATP-dependent NAD kinase</fullName>
    </alternativeName>
</protein>
<reference evidence="7 8" key="1">
    <citation type="submission" date="2024-09" db="EMBL/GenBank/DDBJ databases">
        <authorList>
            <person name="Sun Q."/>
            <person name="Mori K."/>
        </authorList>
    </citation>
    <scope>NUCLEOTIDE SEQUENCE [LARGE SCALE GENOMIC DNA]</scope>
    <source>
        <strain evidence="7 8">CCM 7957</strain>
    </source>
</reference>
<dbReference type="EC" id="2.7.1.23" evidence="6"/>
<keyword evidence="6" id="KW-0067">ATP-binding</keyword>
<evidence type="ECO:0000256" key="1">
    <source>
        <dbReference type="ARBA" id="ARBA00022679"/>
    </source>
</evidence>